<evidence type="ECO:0000256" key="7">
    <source>
        <dbReference type="ARBA" id="ARBA00023136"/>
    </source>
</evidence>
<dbReference type="AlphaFoldDB" id="A0AAD1US81"/>
<comment type="similarity">
    <text evidence="2">Belongs to the glycerophosphoryl diester phosphodiesterase family.</text>
</comment>
<evidence type="ECO:0000313" key="9">
    <source>
        <dbReference type="EMBL" id="CAI2372485.1"/>
    </source>
</evidence>
<dbReference type="PANTHER" id="PTHR42758:SF2">
    <property type="entry name" value="PHOSPHATIDYLGLYCEROL PHOSPHOLIPASE C"/>
    <property type="match status" value="1"/>
</dbReference>
<dbReference type="Proteomes" id="UP001295684">
    <property type="component" value="Unassembled WGS sequence"/>
</dbReference>
<evidence type="ECO:0000256" key="6">
    <source>
        <dbReference type="ARBA" id="ARBA00023098"/>
    </source>
</evidence>
<dbReference type="InterPro" id="IPR052271">
    <property type="entry name" value="GDPD-Related"/>
</dbReference>
<evidence type="ECO:0000256" key="4">
    <source>
        <dbReference type="ARBA" id="ARBA00022801"/>
    </source>
</evidence>
<dbReference type="InterPro" id="IPR030395">
    <property type="entry name" value="GP_PDE_dom"/>
</dbReference>
<dbReference type="PROSITE" id="PS51704">
    <property type="entry name" value="GP_PDE"/>
    <property type="match status" value="1"/>
</dbReference>
<reference evidence="9" key="1">
    <citation type="submission" date="2023-07" db="EMBL/GenBank/DDBJ databases">
        <authorList>
            <consortium name="AG Swart"/>
            <person name="Singh M."/>
            <person name="Singh A."/>
            <person name="Seah K."/>
            <person name="Emmerich C."/>
        </authorList>
    </citation>
    <scope>NUCLEOTIDE SEQUENCE</scope>
    <source>
        <strain evidence="9">DP1</strain>
    </source>
</reference>
<comment type="subcellular location">
    <subcellularLocation>
        <location evidence="1">Membrane</location>
    </subcellularLocation>
</comment>
<dbReference type="SUPFAM" id="SSF51695">
    <property type="entry name" value="PLC-like phosphodiesterases"/>
    <property type="match status" value="1"/>
</dbReference>
<keyword evidence="5" id="KW-1133">Transmembrane helix</keyword>
<dbReference type="InterPro" id="IPR017946">
    <property type="entry name" value="PLC-like_Pdiesterase_TIM-brl"/>
</dbReference>
<keyword evidence="4" id="KW-0378">Hydrolase</keyword>
<evidence type="ECO:0000256" key="2">
    <source>
        <dbReference type="ARBA" id="ARBA00007277"/>
    </source>
</evidence>
<keyword evidence="6" id="KW-0443">Lipid metabolism</keyword>
<keyword evidence="10" id="KW-1185">Reference proteome</keyword>
<gene>
    <name evidence="9" type="ORF">ECRASSUSDP1_LOCUS13816</name>
</gene>
<dbReference type="GO" id="GO:0016020">
    <property type="term" value="C:membrane"/>
    <property type="evidence" value="ECO:0007669"/>
    <property type="project" value="UniProtKB-SubCell"/>
</dbReference>
<accession>A0AAD1US81</accession>
<feature type="domain" description="GP-PDE" evidence="8">
    <location>
        <begin position="44"/>
        <end position="309"/>
    </location>
</feature>
<keyword evidence="7" id="KW-0472">Membrane</keyword>
<dbReference type="GO" id="GO:0008081">
    <property type="term" value="F:phosphoric diester hydrolase activity"/>
    <property type="evidence" value="ECO:0007669"/>
    <property type="project" value="InterPro"/>
</dbReference>
<sequence length="313" mass="37098">MFKVWRNRILFGYITSSLLFLEYPKLSPFANINTMFNHPKKNKYSVGAHRGGCHEYPENTMAAFENGVKQGCDYIELDLHLTKDKQVVISHDDNLRRFVGVDKYIKDLNYDEISHIIQENSKDENFQKLSLFEEVLQKFDVPINCDFKKGEKDVILEAHSLIKKYKYQDKIIWGSFHQSTTKMLKEVDPQISRFVSKEEFFKCTLLYYLGLLPFCKIDFQSFQVPYPNEFFWSNRLTDSNRSVFENPKTFKVLFKMIQWTISPMLKHLEKRGIQTILWVINDQDDLDKVLKYDVHGIMTDEPSIMVPKLKKRE</sequence>
<protein>
    <recommendedName>
        <fullName evidence="8">GP-PDE domain-containing protein</fullName>
    </recommendedName>
</protein>
<evidence type="ECO:0000256" key="1">
    <source>
        <dbReference type="ARBA" id="ARBA00004370"/>
    </source>
</evidence>
<dbReference type="EMBL" id="CAMPGE010013770">
    <property type="protein sequence ID" value="CAI2372485.1"/>
    <property type="molecule type" value="Genomic_DNA"/>
</dbReference>
<dbReference type="GO" id="GO:0005737">
    <property type="term" value="C:cytoplasm"/>
    <property type="evidence" value="ECO:0007669"/>
    <property type="project" value="UniProtKB-ARBA"/>
</dbReference>
<name>A0AAD1US81_EUPCR</name>
<evidence type="ECO:0000313" key="10">
    <source>
        <dbReference type="Proteomes" id="UP001295684"/>
    </source>
</evidence>
<proteinExistence type="inferred from homology"/>
<evidence type="ECO:0000259" key="8">
    <source>
        <dbReference type="PROSITE" id="PS51704"/>
    </source>
</evidence>
<dbReference type="GO" id="GO:0046475">
    <property type="term" value="P:glycerophospholipid catabolic process"/>
    <property type="evidence" value="ECO:0007669"/>
    <property type="project" value="TreeGrafter"/>
</dbReference>
<organism evidence="9 10">
    <name type="scientific">Euplotes crassus</name>
    <dbReference type="NCBI Taxonomy" id="5936"/>
    <lineage>
        <taxon>Eukaryota</taxon>
        <taxon>Sar</taxon>
        <taxon>Alveolata</taxon>
        <taxon>Ciliophora</taxon>
        <taxon>Intramacronucleata</taxon>
        <taxon>Spirotrichea</taxon>
        <taxon>Hypotrichia</taxon>
        <taxon>Euplotida</taxon>
        <taxon>Euplotidae</taxon>
        <taxon>Moneuplotes</taxon>
    </lineage>
</organism>
<dbReference type="PANTHER" id="PTHR42758">
    <property type="entry name" value="PHOSPHATIDYLGLYCEROL PHOSPHOLIPASE C"/>
    <property type="match status" value="1"/>
</dbReference>
<evidence type="ECO:0000256" key="3">
    <source>
        <dbReference type="ARBA" id="ARBA00022692"/>
    </source>
</evidence>
<keyword evidence="3" id="KW-0812">Transmembrane</keyword>
<evidence type="ECO:0000256" key="5">
    <source>
        <dbReference type="ARBA" id="ARBA00022989"/>
    </source>
</evidence>
<dbReference type="Pfam" id="PF03009">
    <property type="entry name" value="GDPD"/>
    <property type="match status" value="1"/>
</dbReference>
<comment type="caution">
    <text evidence="9">The sequence shown here is derived from an EMBL/GenBank/DDBJ whole genome shotgun (WGS) entry which is preliminary data.</text>
</comment>
<dbReference type="Gene3D" id="3.20.20.190">
    <property type="entry name" value="Phosphatidylinositol (PI) phosphodiesterase"/>
    <property type="match status" value="1"/>
</dbReference>